<gene>
    <name evidence="4" type="ORF">FHS82_002654</name>
</gene>
<dbReference type="Gene3D" id="1.10.10.1100">
    <property type="entry name" value="BFD-like [2Fe-2S]-binding domain"/>
    <property type="match status" value="1"/>
</dbReference>
<feature type="domain" description="FAD/NAD(P)-binding" evidence="2">
    <location>
        <begin position="13"/>
        <end position="330"/>
    </location>
</feature>
<feature type="domain" description="SoxA A3" evidence="3">
    <location>
        <begin position="389"/>
        <end position="466"/>
    </location>
</feature>
<dbReference type="PIRSF" id="PIRSF037495">
    <property type="entry name" value="Opine_OX_OoxA/HcnB"/>
    <property type="match status" value="1"/>
</dbReference>
<dbReference type="SUPFAM" id="SSF51905">
    <property type="entry name" value="FAD/NAD(P)-binding domain"/>
    <property type="match status" value="1"/>
</dbReference>
<evidence type="ECO:0000259" key="2">
    <source>
        <dbReference type="Pfam" id="PF07992"/>
    </source>
</evidence>
<dbReference type="RefSeq" id="WP_246225340.1">
    <property type="nucleotide sequence ID" value="NZ_JAASQI010000006.1"/>
</dbReference>
<dbReference type="PANTHER" id="PTHR42949">
    <property type="entry name" value="ANAEROBIC GLYCEROL-3-PHOSPHATE DEHYDROGENASE SUBUNIT B"/>
    <property type="match status" value="1"/>
</dbReference>
<accession>A0ABX0V2L3</accession>
<evidence type="ECO:0000256" key="1">
    <source>
        <dbReference type="ARBA" id="ARBA00023002"/>
    </source>
</evidence>
<dbReference type="PRINTS" id="PR00368">
    <property type="entry name" value="FADPNR"/>
</dbReference>
<dbReference type="PANTHER" id="PTHR42949:SF3">
    <property type="entry name" value="ANAEROBIC GLYCEROL-3-PHOSPHATE DEHYDROGENASE SUBUNIT B"/>
    <property type="match status" value="1"/>
</dbReference>
<evidence type="ECO:0000259" key="3">
    <source>
        <dbReference type="Pfam" id="PF17806"/>
    </source>
</evidence>
<keyword evidence="1" id="KW-0560">Oxidoreductase</keyword>
<dbReference type="InterPro" id="IPR017224">
    <property type="entry name" value="Opine_Oxase_asu/HCN_bsu"/>
</dbReference>
<organism evidence="4 5">
    <name type="scientific">Pseudochelatococcus lubricantis</name>
    <dbReference type="NCBI Taxonomy" id="1538102"/>
    <lineage>
        <taxon>Bacteria</taxon>
        <taxon>Pseudomonadati</taxon>
        <taxon>Pseudomonadota</taxon>
        <taxon>Alphaproteobacteria</taxon>
        <taxon>Hyphomicrobiales</taxon>
        <taxon>Chelatococcaceae</taxon>
        <taxon>Pseudochelatococcus</taxon>
    </lineage>
</organism>
<sequence>MPPSAMPAIAAPYDLAVIGAGPAGMAATLSACELGLRVALIDEQHQPGGQIYRAAGASPLADVALLGPDYRRGRELVAALRACGAACDYYASAAVWQVTPSLEIGFSAGGRSRLLRASAIVAATGAMERPMPIPGWTLPGVMTAGAGQIAMKSAGFVPVGPVVLAGSGPLLFLVAWQYLNAGVTSIAVVETTPVGNHARALRHLPRALRAASYLRKGVTLIAALAKAGVPIRRGAQDLRVLPDESGRVGRLQYRIGSRLLTDPCNLLLLHQGVVPNTQLTRSLDCAHAWDEGQRCWRPVTDKWGASSLDGLWVAGDGAGIGGALAAESQGRLAALDAARSLGRLTPDRRDEMASAPRRQLSRNLAIRPFLDALYAPAPDFLAPPDETVVCRCEEVTAGDIRRFVAAGCTGPNQLKIFSRCGMGPCQGRSCGLTAGEIIAAARGVPVPEAGYYRIRAPLKPVTLGQLSDLSMEAD</sequence>
<dbReference type="InterPro" id="IPR041854">
    <property type="entry name" value="BFD-like_2Fe2S-bd_dom_sf"/>
</dbReference>
<name>A0ABX0V2L3_9HYPH</name>
<evidence type="ECO:0000313" key="4">
    <source>
        <dbReference type="EMBL" id="NIJ58799.1"/>
    </source>
</evidence>
<dbReference type="Pfam" id="PF17806">
    <property type="entry name" value="SO_alpha_A3"/>
    <property type="match status" value="1"/>
</dbReference>
<proteinExistence type="predicted"/>
<dbReference type="InterPro" id="IPR051691">
    <property type="entry name" value="Metab_Enz_Cyan_OpOx_G3PDH"/>
</dbReference>
<evidence type="ECO:0000313" key="5">
    <source>
        <dbReference type="Proteomes" id="UP001429580"/>
    </source>
</evidence>
<dbReference type="InterPro" id="IPR036188">
    <property type="entry name" value="FAD/NAD-bd_sf"/>
</dbReference>
<dbReference type="InterPro" id="IPR023753">
    <property type="entry name" value="FAD/NAD-binding_dom"/>
</dbReference>
<dbReference type="InterPro" id="IPR041117">
    <property type="entry name" value="SoxA_A3"/>
</dbReference>
<protein>
    <submittedName>
        <fullName evidence="4">NADPH-dependent 2,4-dienoyl-CoA reductase/sulfur reductase-like enzyme</fullName>
    </submittedName>
</protein>
<reference evidence="4 5" key="1">
    <citation type="submission" date="2020-03" db="EMBL/GenBank/DDBJ databases">
        <title>Genomic Encyclopedia of Type Strains, Phase IV (KMG-IV): sequencing the most valuable type-strain genomes for metagenomic binning, comparative biology and taxonomic classification.</title>
        <authorList>
            <person name="Goeker M."/>
        </authorList>
    </citation>
    <scope>NUCLEOTIDE SEQUENCE [LARGE SCALE GENOMIC DNA]</scope>
    <source>
        <strain evidence="4 5">DSM 103870</strain>
    </source>
</reference>
<comment type="caution">
    <text evidence="4">The sequence shown here is derived from an EMBL/GenBank/DDBJ whole genome shotgun (WGS) entry which is preliminary data.</text>
</comment>
<dbReference type="Pfam" id="PF07992">
    <property type="entry name" value="Pyr_redox_2"/>
    <property type="match status" value="1"/>
</dbReference>
<keyword evidence="5" id="KW-1185">Reference proteome</keyword>
<dbReference type="PRINTS" id="PR00469">
    <property type="entry name" value="PNDRDTASEII"/>
</dbReference>
<dbReference type="EMBL" id="JAASQI010000006">
    <property type="protein sequence ID" value="NIJ58799.1"/>
    <property type="molecule type" value="Genomic_DNA"/>
</dbReference>
<dbReference type="Gene3D" id="3.50.50.60">
    <property type="entry name" value="FAD/NAD(P)-binding domain"/>
    <property type="match status" value="2"/>
</dbReference>
<dbReference type="Proteomes" id="UP001429580">
    <property type="component" value="Unassembled WGS sequence"/>
</dbReference>
<dbReference type="CDD" id="cd19946">
    <property type="entry name" value="GlpA-like_Fer2_BFD-like"/>
    <property type="match status" value="1"/>
</dbReference>